<dbReference type="EMBL" id="QSSX01000039">
    <property type="protein sequence ID" value="RGM20636.1"/>
    <property type="molecule type" value="Genomic_DNA"/>
</dbReference>
<evidence type="ECO:0000313" key="10">
    <source>
        <dbReference type="EMBL" id="RHJ12516.1"/>
    </source>
</evidence>
<evidence type="ECO:0000313" key="5">
    <source>
        <dbReference type="EMBL" id="RGQ70415.1"/>
    </source>
</evidence>
<dbReference type="InterPro" id="IPR032834">
    <property type="entry name" value="NatK-like_C"/>
</dbReference>
<dbReference type="Proteomes" id="UP000286137">
    <property type="component" value="Unassembled WGS sequence"/>
</dbReference>
<dbReference type="GeneID" id="57434759"/>
<dbReference type="EMBL" id="JAAIRM010000006">
    <property type="protein sequence ID" value="NSI18777.1"/>
    <property type="molecule type" value="Genomic_DNA"/>
</dbReference>
<dbReference type="EMBL" id="QRLN01000009">
    <property type="protein sequence ID" value="RHJ12516.1"/>
    <property type="molecule type" value="Genomic_DNA"/>
</dbReference>
<dbReference type="Proteomes" id="UP001296643">
    <property type="component" value="Unassembled WGS sequence"/>
</dbReference>
<keyword evidence="10" id="KW-0547">Nucleotide-binding</keyword>
<protein>
    <submittedName>
        <fullName evidence="10">ATP-binding protein</fullName>
    </submittedName>
    <submittedName>
        <fullName evidence="2">Sensor histidine kinase</fullName>
    </submittedName>
</protein>
<evidence type="ECO:0000313" key="9">
    <source>
        <dbReference type="EMBL" id="RHG82275.1"/>
    </source>
</evidence>
<evidence type="ECO:0000313" key="16">
    <source>
        <dbReference type="Proteomes" id="UP000285697"/>
    </source>
</evidence>
<dbReference type="EMBL" id="QRIA01000016">
    <property type="protein sequence ID" value="RHG17102.1"/>
    <property type="molecule type" value="Genomic_DNA"/>
</dbReference>
<gene>
    <name evidence="10" type="ORF">DW142_08615</name>
    <name evidence="9" type="ORF">DW243_12975</name>
    <name evidence="8" type="ORF">DW270_11815</name>
    <name evidence="7" type="ORF">DW812_16180</name>
    <name evidence="6" type="ORF">DWX36_15840</name>
    <name evidence="5" type="ORF">DWY88_03815</name>
    <name evidence="4" type="ORF">DXC31_13465</name>
    <name evidence="2" type="ORF">G4958_05315</name>
    <name evidence="3" type="ORF">G4981_03080</name>
</gene>
<evidence type="ECO:0000313" key="15">
    <source>
        <dbReference type="Proteomes" id="UP000284472"/>
    </source>
</evidence>
<dbReference type="Proteomes" id="UP000285697">
    <property type="component" value="Unassembled WGS sequence"/>
</dbReference>
<evidence type="ECO:0000313" key="12">
    <source>
        <dbReference type="Proteomes" id="UP000283834"/>
    </source>
</evidence>
<evidence type="ECO:0000313" key="4">
    <source>
        <dbReference type="EMBL" id="RGM20636.1"/>
    </source>
</evidence>
<evidence type="ECO:0000313" key="11">
    <source>
        <dbReference type="Proteomes" id="UP000260808"/>
    </source>
</evidence>
<evidence type="ECO:0000313" key="13">
    <source>
        <dbReference type="Proteomes" id="UP000283981"/>
    </source>
</evidence>
<evidence type="ECO:0000313" key="7">
    <source>
        <dbReference type="EMBL" id="RHD01747.1"/>
    </source>
</evidence>
<keyword evidence="2" id="KW-0808">Transferase</keyword>
<evidence type="ECO:0000259" key="1">
    <source>
        <dbReference type="Pfam" id="PF14501"/>
    </source>
</evidence>
<comment type="caution">
    <text evidence="10">The sequence shown here is derived from an EMBL/GenBank/DDBJ whole genome shotgun (WGS) entry which is preliminary data.</text>
</comment>
<proteinExistence type="predicted"/>
<reference evidence="11 12" key="1">
    <citation type="submission" date="2018-08" db="EMBL/GenBank/DDBJ databases">
        <title>A genome reference for cultivated species of the human gut microbiota.</title>
        <authorList>
            <person name="Zou Y."/>
            <person name="Xue W."/>
            <person name="Luo G."/>
        </authorList>
    </citation>
    <scope>NUCLEOTIDE SEQUENCE [LARGE SCALE GENOMIC DNA]</scope>
    <source>
        <strain evidence="6 12">AF19-16AC</strain>
        <strain evidence="5 17">AF27-4BH</strain>
        <strain evidence="10 14">AM12-54</strain>
        <strain evidence="9 13">AM21-18</strain>
        <strain evidence="8 16">AM22-7AC</strain>
        <strain evidence="7 15">AM32-6</strain>
        <strain evidence="4 11">TF01-20-2</strain>
    </source>
</reference>
<reference evidence="2" key="2">
    <citation type="journal article" date="2020" name="Cell Host Microbe">
        <title>Functional and Genomic Variation between Human-Derived Isolates of Lachnospiraceae Reveals Inter- and Intra-Species Diversity.</title>
        <authorList>
            <person name="Sorbara M.T."/>
            <person name="Littmann E.R."/>
            <person name="Fontana E."/>
            <person name="Moody T.U."/>
            <person name="Kohout C.E."/>
            <person name="Gjonbalaj M."/>
            <person name="Eaton V."/>
            <person name="Seok R."/>
            <person name="Leiner I.M."/>
            <person name="Pamer E.G."/>
        </authorList>
    </citation>
    <scope>NUCLEOTIDE SEQUENCE</scope>
    <source>
        <strain evidence="3">MSK.11.9</strain>
        <strain evidence="2">MSK.22.53</strain>
    </source>
</reference>
<keyword evidence="10" id="KW-0067">ATP-binding</keyword>
<evidence type="ECO:0000313" key="6">
    <source>
        <dbReference type="EMBL" id="RGT35924.1"/>
    </source>
</evidence>
<dbReference type="EMBL" id="QRTJ01000004">
    <property type="protein sequence ID" value="RGQ70415.1"/>
    <property type="molecule type" value="Genomic_DNA"/>
</dbReference>
<evidence type="ECO:0000313" key="14">
    <source>
        <dbReference type="Proteomes" id="UP000283992"/>
    </source>
</evidence>
<dbReference type="Proteomes" id="UP000283992">
    <property type="component" value="Unassembled WGS sequence"/>
</dbReference>
<evidence type="ECO:0000313" key="2">
    <source>
        <dbReference type="EMBL" id="NSI18777.1"/>
    </source>
</evidence>
<name>A0A2N5NNL6_MEDGN</name>
<dbReference type="EMBL" id="QRIS01000023">
    <property type="protein sequence ID" value="RHG82275.1"/>
    <property type="molecule type" value="Genomic_DNA"/>
</dbReference>
<dbReference type="Gene3D" id="3.30.565.10">
    <property type="entry name" value="Histidine kinase-like ATPase, C-terminal domain"/>
    <property type="match status" value="1"/>
</dbReference>
<dbReference type="PANTHER" id="PTHR40448:SF1">
    <property type="entry name" value="TWO-COMPONENT SENSOR HISTIDINE KINASE"/>
    <property type="match status" value="1"/>
</dbReference>
<dbReference type="Proteomes" id="UP000260808">
    <property type="component" value="Unassembled WGS sequence"/>
</dbReference>
<keyword evidence="2" id="KW-0418">Kinase</keyword>
<dbReference type="STRING" id="33038.GCA_900067245_01324"/>
<dbReference type="SUPFAM" id="SSF55874">
    <property type="entry name" value="ATPase domain of HSP90 chaperone/DNA topoisomerase II/histidine kinase"/>
    <property type="match status" value="1"/>
</dbReference>
<dbReference type="PANTHER" id="PTHR40448">
    <property type="entry name" value="TWO-COMPONENT SENSOR HISTIDINE KINASE"/>
    <property type="match status" value="1"/>
</dbReference>
<dbReference type="Proteomes" id="UP001296581">
    <property type="component" value="Unassembled WGS sequence"/>
</dbReference>
<dbReference type="RefSeq" id="WP_081448179.1">
    <property type="nucleotide sequence ID" value="NZ_AP031446.1"/>
</dbReference>
<dbReference type="GO" id="GO:0005524">
    <property type="term" value="F:ATP binding"/>
    <property type="evidence" value="ECO:0007669"/>
    <property type="project" value="UniProtKB-KW"/>
</dbReference>
<dbReference type="Proteomes" id="UP000283834">
    <property type="component" value="Unassembled WGS sequence"/>
</dbReference>
<dbReference type="Proteomes" id="UP000283981">
    <property type="component" value="Unassembled WGS sequence"/>
</dbReference>
<evidence type="ECO:0000313" key="3">
    <source>
        <dbReference type="EMBL" id="NSI64275.1"/>
    </source>
</evidence>
<feature type="domain" description="Sensor histidine kinase NatK-like C-terminal" evidence="1">
    <location>
        <begin position="10"/>
        <end position="112"/>
    </location>
</feature>
<dbReference type="Pfam" id="PF14501">
    <property type="entry name" value="HATPase_c_5"/>
    <property type="match status" value="1"/>
</dbReference>
<dbReference type="EMBL" id="QRWQ01000026">
    <property type="protein sequence ID" value="RGT35924.1"/>
    <property type="molecule type" value="Genomic_DNA"/>
</dbReference>
<dbReference type="InterPro" id="IPR036890">
    <property type="entry name" value="HATPase_C_sf"/>
</dbReference>
<organism evidence="10 14">
    <name type="scientific">Mediterraneibacter gnavus</name>
    <name type="common">Ruminococcus gnavus</name>
    <dbReference type="NCBI Taxonomy" id="33038"/>
    <lineage>
        <taxon>Bacteria</taxon>
        <taxon>Bacillati</taxon>
        <taxon>Bacillota</taxon>
        <taxon>Clostridia</taxon>
        <taxon>Lachnospirales</taxon>
        <taxon>Lachnospiraceae</taxon>
        <taxon>Mediterraneibacter</taxon>
    </lineage>
</organism>
<dbReference type="Proteomes" id="UP000284472">
    <property type="component" value="Unassembled WGS sequence"/>
</dbReference>
<evidence type="ECO:0000313" key="17">
    <source>
        <dbReference type="Proteomes" id="UP000286137"/>
    </source>
</evidence>
<dbReference type="GO" id="GO:0042802">
    <property type="term" value="F:identical protein binding"/>
    <property type="evidence" value="ECO:0007669"/>
    <property type="project" value="TreeGrafter"/>
</dbReference>
<dbReference type="CDD" id="cd16935">
    <property type="entry name" value="HATPase_AgrC-ComD-like"/>
    <property type="match status" value="1"/>
</dbReference>
<sequence>MICIIHIDDVSLCTLFANTLDNAIEACQKIEAPDRRKLELKCRYTENGYFSLELINSKINEIVVQKNQYISDKEDKSAHGIGISSIRDIVEKYEGTLDISYDDTSFKVVILIGG</sequence>
<dbReference type="GO" id="GO:0016301">
    <property type="term" value="F:kinase activity"/>
    <property type="evidence" value="ECO:0007669"/>
    <property type="project" value="UniProtKB-KW"/>
</dbReference>
<reference evidence="2" key="3">
    <citation type="submission" date="2020-02" db="EMBL/GenBank/DDBJ databases">
        <authorList>
            <person name="Littmann E."/>
            <person name="Sorbara M."/>
        </authorList>
    </citation>
    <scope>NUCLEOTIDE SEQUENCE</scope>
    <source>
        <strain evidence="3">MSK.11.9</strain>
        <strain evidence="2">MSK.22.53</strain>
    </source>
</reference>
<accession>A0A2N5NNL6</accession>
<dbReference type="EMBL" id="QSIR01000035">
    <property type="protein sequence ID" value="RHD01747.1"/>
    <property type="molecule type" value="Genomic_DNA"/>
</dbReference>
<dbReference type="AlphaFoldDB" id="A0A2N5NNL6"/>
<evidence type="ECO:0000313" key="8">
    <source>
        <dbReference type="EMBL" id="RHG17102.1"/>
    </source>
</evidence>
<dbReference type="EMBL" id="JAAIRY010000002">
    <property type="protein sequence ID" value="NSI64275.1"/>
    <property type="molecule type" value="Genomic_DNA"/>
</dbReference>